<dbReference type="Proteomes" id="UP000597762">
    <property type="component" value="Unassembled WGS sequence"/>
</dbReference>
<accession>A0A812E3U9</accession>
<name>A0A812E3U9_ACAPH</name>
<evidence type="ECO:0000313" key="2">
    <source>
        <dbReference type="EMBL" id="CAE1312650.1"/>
    </source>
</evidence>
<evidence type="ECO:0000256" key="1">
    <source>
        <dbReference type="SAM" id="Phobius"/>
    </source>
</evidence>
<proteinExistence type="predicted"/>
<keyword evidence="1" id="KW-0812">Transmembrane</keyword>
<dbReference type="EMBL" id="CAHIKZ030004588">
    <property type="protein sequence ID" value="CAE1312650.1"/>
    <property type="molecule type" value="Genomic_DNA"/>
</dbReference>
<sequence>MGKEVKLNLDSERREGFENKSSPMAYTMKPTREQTCVHIGKQQCKNGECVLSISMCPEQNNISQSTMLIMVIVGLTIVIFLIILYCLQQRGRNRMQSLSAESHTDQNSSGEVDNNIDNLSLYLPPPPYEEVVSSSIYPNTRIMHQRMNSFTLNVPPTPPPNYNAALNILARSQEIVSTKGNQIPSTQQKQPSIRRCQSEEVLSPHLLPEASLFTFTQIPQMNENR</sequence>
<gene>
    <name evidence="2" type="ORF">SPHA_63870</name>
</gene>
<dbReference type="AlphaFoldDB" id="A0A812E3U9"/>
<evidence type="ECO:0000313" key="3">
    <source>
        <dbReference type="Proteomes" id="UP000597762"/>
    </source>
</evidence>
<feature type="transmembrane region" description="Helical" evidence="1">
    <location>
        <begin position="67"/>
        <end position="87"/>
    </location>
</feature>
<organism evidence="2 3">
    <name type="scientific">Acanthosepion pharaonis</name>
    <name type="common">Pharaoh cuttlefish</name>
    <name type="synonym">Sepia pharaonis</name>
    <dbReference type="NCBI Taxonomy" id="158019"/>
    <lineage>
        <taxon>Eukaryota</taxon>
        <taxon>Metazoa</taxon>
        <taxon>Spiralia</taxon>
        <taxon>Lophotrochozoa</taxon>
        <taxon>Mollusca</taxon>
        <taxon>Cephalopoda</taxon>
        <taxon>Coleoidea</taxon>
        <taxon>Decapodiformes</taxon>
        <taxon>Sepiida</taxon>
        <taxon>Sepiina</taxon>
        <taxon>Sepiidae</taxon>
        <taxon>Acanthosepion</taxon>
    </lineage>
</organism>
<comment type="caution">
    <text evidence="2">The sequence shown here is derived from an EMBL/GenBank/DDBJ whole genome shotgun (WGS) entry which is preliminary data.</text>
</comment>
<keyword evidence="1" id="KW-1133">Transmembrane helix</keyword>
<keyword evidence="1" id="KW-0472">Membrane</keyword>
<dbReference type="OrthoDB" id="6153493at2759"/>
<protein>
    <submittedName>
        <fullName evidence="2">Uncharacterized protein</fullName>
    </submittedName>
</protein>
<keyword evidence="3" id="KW-1185">Reference proteome</keyword>
<reference evidence="2" key="1">
    <citation type="submission" date="2021-01" db="EMBL/GenBank/DDBJ databases">
        <authorList>
            <person name="Li R."/>
            <person name="Bekaert M."/>
        </authorList>
    </citation>
    <scope>NUCLEOTIDE SEQUENCE</scope>
    <source>
        <strain evidence="2">Farmed</strain>
    </source>
</reference>